<evidence type="ECO:0000313" key="5">
    <source>
        <dbReference type="Proteomes" id="UP000320231"/>
    </source>
</evidence>
<feature type="domain" description="TRAP C4-dicarboxylate transport system permease DctM subunit" evidence="3">
    <location>
        <begin position="16"/>
        <end position="62"/>
    </location>
</feature>
<keyword evidence="2" id="KW-1133">Transmembrane helix</keyword>
<dbReference type="Proteomes" id="UP000320231">
    <property type="component" value="Chromosome"/>
</dbReference>
<dbReference type="EMBL" id="AP019514">
    <property type="protein sequence ID" value="BBI65197.1"/>
    <property type="molecule type" value="Genomic_DNA"/>
</dbReference>
<keyword evidence="1" id="KW-1003">Cell membrane</keyword>
<keyword evidence="1" id="KW-0997">Cell inner membrane</keyword>
<reference evidence="4 5" key="1">
    <citation type="journal article" date="2019" name="Microbiol. Resour. Announc.">
        <title>Complete Genome Sequence of Halomonas sulfidaeris Strain Esulfide1 Isolated from a Metal Sulfide Rock at a Depth of 2,200 Meters, Obtained Using Nanopore Sequencing.</title>
        <authorList>
            <person name="Saito M."/>
            <person name="Nishigata A."/>
            <person name="Galipon J."/>
            <person name="Arakawa K."/>
        </authorList>
    </citation>
    <scope>NUCLEOTIDE SEQUENCE [LARGE SCALE GENOMIC DNA]</scope>
    <source>
        <strain evidence="4 5">ATCC BAA-803</strain>
    </source>
</reference>
<dbReference type="KEGG" id="hsr:HSBAA_65030"/>
<feature type="transmembrane region" description="Helical" evidence="2">
    <location>
        <begin position="50"/>
        <end position="70"/>
    </location>
</feature>
<protein>
    <recommendedName>
        <fullName evidence="3">TRAP C4-dicarboxylate transport system permease DctM subunit domain-containing protein</fullName>
    </recommendedName>
</protein>
<dbReference type="Pfam" id="PF06808">
    <property type="entry name" value="DctM"/>
    <property type="match status" value="1"/>
</dbReference>
<dbReference type="GO" id="GO:0005886">
    <property type="term" value="C:plasma membrane"/>
    <property type="evidence" value="ECO:0007669"/>
    <property type="project" value="UniProtKB-SubCell"/>
</dbReference>
<organism evidence="4 5">
    <name type="scientific">Vreelandella sulfidaeris</name>
    <dbReference type="NCBI Taxonomy" id="115553"/>
    <lineage>
        <taxon>Bacteria</taxon>
        <taxon>Pseudomonadati</taxon>
        <taxon>Pseudomonadota</taxon>
        <taxon>Gammaproteobacteria</taxon>
        <taxon>Oceanospirillales</taxon>
        <taxon>Halomonadaceae</taxon>
        <taxon>Vreelandella</taxon>
    </lineage>
</organism>
<proteinExistence type="predicted"/>
<keyword evidence="2" id="KW-0812">Transmembrane</keyword>
<gene>
    <name evidence="4" type="ORF">HSBAA_65030</name>
</gene>
<dbReference type="GO" id="GO:0022857">
    <property type="term" value="F:transmembrane transporter activity"/>
    <property type="evidence" value="ECO:0007669"/>
    <property type="project" value="UniProtKB-UniRule"/>
</dbReference>
<dbReference type="InterPro" id="IPR010656">
    <property type="entry name" value="DctM"/>
</dbReference>
<keyword evidence="2" id="KW-0472">Membrane</keyword>
<comment type="function">
    <text evidence="1">Part of the tripartite ATP-independent periplasmic (TRAP) transport system.</text>
</comment>
<keyword evidence="1" id="KW-0813">Transport</keyword>
<evidence type="ECO:0000256" key="1">
    <source>
        <dbReference type="RuleBase" id="RU369079"/>
    </source>
</evidence>
<accession>A0A455UHJ7</accession>
<dbReference type="AlphaFoldDB" id="A0A455UHJ7"/>
<evidence type="ECO:0000259" key="3">
    <source>
        <dbReference type="Pfam" id="PF06808"/>
    </source>
</evidence>
<evidence type="ECO:0000256" key="2">
    <source>
        <dbReference type="SAM" id="Phobius"/>
    </source>
</evidence>
<name>A0A455UHJ7_9GAMM</name>
<evidence type="ECO:0000313" key="4">
    <source>
        <dbReference type="EMBL" id="BBI65197.1"/>
    </source>
</evidence>
<comment type="subcellular location">
    <subcellularLocation>
        <location evidence="1">Cell inner membrane</location>
        <topology evidence="1">Multi-pass membrane protein</topology>
    </subcellularLocation>
</comment>
<sequence length="71" mass="7928">MVRHLSAGGRRGWHDHPPVGLNIFIIHSMAPRIPLTETFKGILPFLAADLIRIILLVLFPAISLGFVYLIN</sequence>